<dbReference type="NCBIfam" id="TIGR01134">
    <property type="entry name" value="purF"/>
    <property type="match status" value="1"/>
</dbReference>
<feature type="binding site" evidence="7 10">
    <location>
        <position position="259"/>
    </location>
    <ligand>
        <name>Mg(2+)</name>
        <dbReference type="ChEBI" id="CHEBI:18420"/>
    </ligand>
</feature>
<dbReference type="PROSITE" id="PS51278">
    <property type="entry name" value="GATASE_TYPE_2"/>
    <property type="match status" value="1"/>
</dbReference>
<feature type="binding site" evidence="7 11">
    <location>
        <position position="406"/>
    </location>
    <ligand>
        <name>[4Fe-4S] cluster</name>
        <dbReference type="ChEBI" id="CHEBI:49883"/>
    </ligand>
</feature>
<dbReference type="UniPathway" id="UPA00074">
    <property type="reaction ID" value="UER00124"/>
</dbReference>
<protein>
    <recommendedName>
        <fullName evidence="7">Amidophosphoribosyltransferase</fullName>
        <shortName evidence="7">ATase</shortName>
        <ecNumber evidence="7">2.4.2.14</ecNumber>
    </recommendedName>
    <alternativeName>
        <fullName evidence="7">Glutamine phosphoribosylpyrophosphate amidotransferase</fullName>
        <shortName evidence="7">GPATase</shortName>
    </alternativeName>
</protein>
<dbReference type="GO" id="GO:0006189">
    <property type="term" value="P:'de novo' IMP biosynthetic process"/>
    <property type="evidence" value="ECO:0007669"/>
    <property type="project" value="UniProtKB-UniRule"/>
</dbReference>
<evidence type="ECO:0000256" key="9">
    <source>
        <dbReference type="PIRSR" id="PIRSR000485-1"/>
    </source>
</evidence>
<gene>
    <name evidence="7" type="primary">purF</name>
    <name evidence="13" type="ordered locus">Igni_0902</name>
</gene>
<evidence type="ECO:0000256" key="10">
    <source>
        <dbReference type="PIRSR" id="PIRSR000485-2"/>
    </source>
</evidence>
<evidence type="ECO:0000256" key="7">
    <source>
        <dbReference type="HAMAP-Rule" id="MF_01931"/>
    </source>
</evidence>
<dbReference type="InterPro" id="IPR000836">
    <property type="entry name" value="PRTase_dom"/>
</dbReference>
<dbReference type="InterPro" id="IPR029057">
    <property type="entry name" value="PRTase-like"/>
</dbReference>
<evidence type="ECO:0000256" key="5">
    <source>
        <dbReference type="ARBA" id="ARBA00022755"/>
    </source>
</evidence>
<dbReference type="KEGG" id="iho:Igni_0902"/>
<dbReference type="OrthoDB" id="5976at2157"/>
<evidence type="ECO:0000256" key="2">
    <source>
        <dbReference type="ARBA" id="ARBA00010138"/>
    </source>
</evidence>
<evidence type="ECO:0000313" key="13">
    <source>
        <dbReference type="EMBL" id="ABU82082.1"/>
    </source>
</evidence>
<dbReference type="Gene3D" id="3.40.50.2020">
    <property type="match status" value="1"/>
</dbReference>
<dbReference type="CDD" id="cd06223">
    <property type="entry name" value="PRTases_typeI"/>
    <property type="match status" value="1"/>
</dbReference>
<dbReference type="MEROPS" id="C44.001"/>
<dbReference type="HOGENOM" id="CLU_022389_3_3_2"/>
<dbReference type="eggNOG" id="arCOG00093">
    <property type="taxonomic scope" value="Archaea"/>
</dbReference>
<dbReference type="GO" id="GO:0009113">
    <property type="term" value="P:purine nucleobase biosynthetic process"/>
    <property type="evidence" value="ECO:0007669"/>
    <property type="project" value="UniProtKB-UniRule"/>
</dbReference>
<dbReference type="PANTHER" id="PTHR11907">
    <property type="entry name" value="AMIDOPHOSPHORIBOSYLTRANSFERASE"/>
    <property type="match status" value="1"/>
</dbReference>
<evidence type="ECO:0000256" key="8">
    <source>
        <dbReference type="PIRNR" id="PIRNR000485"/>
    </source>
</evidence>
<dbReference type="GO" id="GO:0051539">
    <property type="term" value="F:4 iron, 4 sulfur cluster binding"/>
    <property type="evidence" value="ECO:0007669"/>
    <property type="project" value="UniProtKB-KW"/>
</dbReference>
<dbReference type="SUPFAM" id="SSF56235">
    <property type="entry name" value="N-terminal nucleophile aminohydrolases (Ntn hydrolases)"/>
    <property type="match status" value="1"/>
</dbReference>
<evidence type="ECO:0000256" key="1">
    <source>
        <dbReference type="ARBA" id="ARBA00005209"/>
    </source>
</evidence>
<sequence>MCGVAAAPWADEVYVLLEGLQHRGQESAGVAWVEDGEIKFSGGMGLVKDAIKEAPHKGPAIGHVRYSTSGGYARVQPVVTKKLALAFNGNIINFKFLEPSSRWDAEALIKSIINEKTKGLDLFEAARRVLERAKGSYSLVALAADGRVLVARDPWGFRPLAYRWPHVASETAALEDIGMTWEELEPNKLVMLEEGVPTKEAKISYDRRKAYCAFEYVYFQRPESYFNGVNVHVSRVRMGMILAEEKPADADVVLPVPDSGRSAAIGYSRRSGIPLDEGLVKNRYLGRSFIMPPGLREVIAMKKYGVVKEVVEGKRVVVVDDSIVRGTTMKRIVKLLKEKGAEEVHVRIASPPVRAPCYMGIDFPSREELVAAERGEEELSELWGADSVGYLSVEGLRRAIGLEELCVACFTDVYPFPISEEEVRSMLKAHKA</sequence>
<dbReference type="SUPFAM" id="SSF53271">
    <property type="entry name" value="PRTase-like"/>
    <property type="match status" value="1"/>
</dbReference>
<comment type="function">
    <text evidence="7">Catalyzes the formation of phosphoribosylamine from phosphoribosylpyrophosphate (PRPP) and glutamine.</text>
</comment>
<feature type="active site" description="Nucleophile" evidence="7 9">
    <location>
        <position position="2"/>
    </location>
</feature>
<dbReference type="PIRSF" id="PIRSF000485">
    <property type="entry name" value="Amd_phspho_trans"/>
    <property type="match status" value="1"/>
</dbReference>
<dbReference type="InterPro" id="IPR005854">
    <property type="entry name" value="PurF"/>
</dbReference>
<dbReference type="EC" id="2.4.2.14" evidence="7"/>
<evidence type="ECO:0000313" key="14">
    <source>
        <dbReference type="Proteomes" id="UP000000262"/>
    </source>
</evidence>
<dbReference type="InterPro" id="IPR029055">
    <property type="entry name" value="Ntn_hydrolases_N"/>
</dbReference>
<evidence type="ECO:0000256" key="6">
    <source>
        <dbReference type="ARBA" id="ARBA00022962"/>
    </source>
</evidence>
<evidence type="ECO:0000259" key="12">
    <source>
        <dbReference type="PROSITE" id="PS51278"/>
    </source>
</evidence>
<dbReference type="Pfam" id="PF00156">
    <property type="entry name" value="Pribosyltran"/>
    <property type="match status" value="1"/>
</dbReference>
<evidence type="ECO:0000256" key="4">
    <source>
        <dbReference type="ARBA" id="ARBA00022679"/>
    </source>
</evidence>
<keyword evidence="14" id="KW-1185">Reference proteome</keyword>
<keyword evidence="7" id="KW-0004">4Fe-4S</keyword>
<keyword evidence="4 7" id="KW-0808">Transferase</keyword>
<evidence type="ECO:0000256" key="11">
    <source>
        <dbReference type="PIRSR" id="PIRSR000485-3"/>
    </source>
</evidence>
<feature type="binding site" evidence="7 10">
    <location>
        <position position="320"/>
    </location>
    <ligand>
        <name>Mg(2+)</name>
        <dbReference type="ChEBI" id="CHEBI:18420"/>
    </ligand>
</feature>
<accession>A8AAY0</accession>
<comment type="catalytic activity">
    <reaction evidence="7 8">
        <text>5-phospho-beta-D-ribosylamine + L-glutamate + diphosphate = 5-phospho-alpha-D-ribose 1-diphosphate + L-glutamine + H2O</text>
        <dbReference type="Rhea" id="RHEA:14905"/>
        <dbReference type="ChEBI" id="CHEBI:15377"/>
        <dbReference type="ChEBI" id="CHEBI:29985"/>
        <dbReference type="ChEBI" id="CHEBI:33019"/>
        <dbReference type="ChEBI" id="CHEBI:58017"/>
        <dbReference type="ChEBI" id="CHEBI:58359"/>
        <dbReference type="ChEBI" id="CHEBI:58681"/>
        <dbReference type="EC" id="2.4.2.14"/>
    </reaction>
</comment>
<name>A8AAY0_IGNH4</name>
<comment type="cofactor">
    <cofactor evidence="7 10">
        <name>Mg(2+)</name>
        <dbReference type="ChEBI" id="CHEBI:18420"/>
    </cofactor>
    <text evidence="7 10">Binds 1 Mg(2+) ion per subunit.</text>
</comment>
<keyword evidence="3 7" id="KW-0328">Glycosyltransferase</keyword>
<keyword evidence="7 10" id="KW-0479">Metal-binding</keyword>
<dbReference type="AlphaFoldDB" id="A8AAY0"/>
<dbReference type="EMBL" id="CP000816">
    <property type="protein sequence ID" value="ABU82082.1"/>
    <property type="molecule type" value="Genomic_DNA"/>
</dbReference>
<proteinExistence type="inferred from homology"/>
<dbReference type="Gene3D" id="3.60.20.10">
    <property type="entry name" value="Glutamine Phosphoribosylpyrophosphate, subunit 1, domain 1"/>
    <property type="match status" value="1"/>
</dbReference>
<organism evidence="13 14">
    <name type="scientific">Ignicoccus hospitalis (strain KIN4/I / DSM 18386 / JCM 14125)</name>
    <dbReference type="NCBI Taxonomy" id="453591"/>
    <lineage>
        <taxon>Archaea</taxon>
        <taxon>Thermoproteota</taxon>
        <taxon>Thermoprotei</taxon>
        <taxon>Desulfurococcales</taxon>
        <taxon>Desulfurococcaceae</taxon>
        <taxon>Ignicoccus</taxon>
    </lineage>
</organism>
<dbReference type="HAMAP" id="MF_01931">
    <property type="entry name" value="PurF"/>
    <property type="match status" value="1"/>
</dbReference>
<dbReference type="Proteomes" id="UP000000262">
    <property type="component" value="Chromosome"/>
</dbReference>
<dbReference type="STRING" id="453591.Igni_0902"/>
<keyword evidence="7 11" id="KW-0408">Iron</keyword>
<keyword evidence="7 10" id="KW-0460">Magnesium</keyword>
<evidence type="ECO:0000256" key="3">
    <source>
        <dbReference type="ARBA" id="ARBA00022676"/>
    </source>
</evidence>
<comment type="pathway">
    <text evidence="1 7 8">Purine metabolism; IMP biosynthesis via de novo pathway; N(1)-(5-phospho-D-ribosyl)glycinamide from 5-phospho-alpha-D-ribose 1-diphosphate: step 1/2.</text>
</comment>
<comment type="cofactor">
    <cofactor evidence="7 11">
        <name>[4Fe-4S] cluster</name>
        <dbReference type="ChEBI" id="CHEBI:49883"/>
    </cofactor>
    <text evidence="7 11">Binds 1 [4Fe-4S] cluster per subunit.</text>
</comment>
<keyword evidence="7 11" id="KW-0411">Iron-sulfur</keyword>
<dbReference type="GO" id="GO:0000287">
    <property type="term" value="F:magnesium ion binding"/>
    <property type="evidence" value="ECO:0007669"/>
    <property type="project" value="UniProtKB-UniRule"/>
</dbReference>
<feature type="binding site" evidence="7 11">
    <location>
        <position position="212"/>
    </location>
    <ligand>
        <name>[4Fe-4S] cluster</name>
        <dbReference type="ChEBI" id="CHEBI:49883"/>
    </ligand>
</feature>
<dbReference type="InterPro" id="IPR017932">
    <property type="entry name" value="GATase_2_dom"/>
</dbReference>
<keyword evidence="5 7" id="KW-0658">Purine biosynthesis</keyword>
<keyword evidence="6 7" id="KW-0315">Glutamine amidotransferase</keyword>
<dbReference type="PhylomeDB" id="A8AAY0"/>
<feature type="binding site" evidence="7 11">
    <location>
        <position position="357"/>
    </location>
    <ligand>
        <name>[4Fe-4S] cluster</name>
        <dbReference type="ChEBI" id="CHEBI:49883"/>
    </ligand>
</feature>
<reference evidence="13 14" key="1">
    <citation type="journal article" date="2008" name="Genome Biol.">
        <title>A genomic analysis of the archaeal system Ignicoccus hospitalis-Nanoarchaeum equitans.</title>
        <authorList>
            <person name="Podar M."/>
            <person name="Anderson I."/>
            <person name="Makarova K.S."/>
            <person name="Elkins J.G."/>
            <person name="Ivanova N."/>
            <person name="Wall M.A."/>
            <person name="Lykidis A."/>
            <person name="Mavromatis K."/>
            <person name="Sun H."/>
            <person name="Hudson M.E."/>
            <person name="Chen W."/>
            <person name="Deciu C."/>
            <person name="Hutchison D."/>
            <person name="Eads J.R."/>
            <person name="Anderson A."/>
            <person name="Fernandes F."/>
            <person name="Szeto E."/>
            <person name="Lapidus A."/>
            <person name="Kyrpides N.C."/>
            <person name="Saier M.H.Jr."/>
            <person name="Richardson P.M."/>
            <person name="Rachel R."/>
            <person name="Huber H."/>
            <person name="Eisen J.A."/>
            <person name="Koonin E.V."/>
            <person name="Keller M."/>
            <person name="Stetter K.O."/>
        </authorList>
    </citation>
    <scope>NUCLEOTIDE SEQUENCE [LARGE SCALE GENOMIC DNA]</scope>
    <source>
        <strain evidence="14">KIN4/I / DSM 18386 / JCM 14125</strain>
    </source>
</reference>
<feature type="domain" description="Glutamine amidotransferase type-2" evidence="12">
    <location>
        <begin position="2"/>
        <end position="195"/>
    </location>
</feature>
<dbReference type="Pfam" id="PF13522">
    <property type="entry name" value="GATase_6"/>
    <property type="match status" value="1"/>
</dbReference>
<dbReference type="GO" id="GO:0004044">
    <property type="term" value="F:amidophosphoribosyltransferase activity"/>
    <property type="evidence" value="ECO:0007669"/>
    <property type="project" value="UniProtKB-UniRule"/>
</dbReference>
<feature type="binding site" evidence="7 11">
    <location>
        <position position="409"/>
    </location>
    <ligand>
        <name>[4Fe-4S] cluster</name>
        <dbReference type="ChEBI" id="CHEBI:49883"/>
    </ligand>
</feature>
<comment type="similarity">
    <text evidence="2 7 8">In the C-terminal section; belongs to the purine/pyrimidine phosphoribosyltransferase family.</text>
</comment>
<feature type="binding site" evidence="7 10">
    <location>
        <position position="321"/>
    </location>
    <ligand>
        <name>Mg(2+)</name>
        <dbReference type="ChEBI" id="CHEBI:18420"/>
    </ligand>
</feature>